<keyword evidence="3" id="KW-1185">Reference proteome</keyword>
<gene>
    <name evidence="2" type="ORF">HYC85_006018</name>
</gene>
<keyword evidence="1" id="KW-0812">Transmembrane</keyword>
<dbReference type="InterPro" id="IPR004158">
    <property type="entry name" value="DUF247_pln"/>
</dbReference>
<name>A0A7J7I146_CAMSI</name>
<keyword evidence="1" id="KW-1133">Transmembrane helix</keyword>
<reference evidence="2 3" key="2">
    <citation type="submission" date="2020-07" db="EMBL/GenBank/DDBJ databases">
        <title>Genome assembly of wild tea tree DASZ reveals pedigree and selection history of tea varieties.</title>
        <authorList>
            <person name="Zhang W."/>
        </authorList>
    </citation>
    <scope>NUCLEOTIDE SEQUENCE [LARGE SCALE GENOMIC DNA]</scope>
    <source>
        <strain evidence="3">cv. G240</strain>
        <tissue evidence="2">Leaf</tissue>
    </source>
</reference>
<accession>A0A7J7I146</accession>
<dbReference type="PANTHER" id="PTHR31170">
    <property type="entry name" value="BNAC04G53230D PROTEIN"/>
    <property type="match status" value="1"/>
</dbReference>
<evidence type="ECO:0000256" key="1">
    <source>
        <dbReference type="SAM" id="Phobius"/>
    </source>
</evidence>
<evidence type="ECO:0000313" key="2">
    <source>
        <dbReference type="EMBL" id="KAF5958793.1"/>
    </source>
</evidence>
<sequence>MGGQHVGRVVDKRRQQLIHCVTELSEAGIKFKRRKTDRFWDIKFKDGVLKIPRLLILDRKSSLLSCRISNYTEEDASDITNAIKEEGTSSLTNYTYLTSENSLFLNLIAFEQCQLDCSNDITSYMIFMDNLINSPTDVAYLHYHGIIEHGLGSGAEVADLFNRLCEEVAFDINDSYLSRLSEQVNKYYTDRWNAWRESLKHNYFNHPWAIISFVAAVVLLVLTLAQTFYAVYGYYNPR</sequence>
<comment type="caution">
    <text evidence="2">The sequence shown here is derived from an EMBL/GenBank/DDBJ whole genome shotgun (WGS) entry which is preliminary data.</text>
</comment>
<dbReference type="PANTHER" id="PTHR31170:SF25">
    <property type="entry name" value="BNAA09G04570D PROTEIN"/>
    <property type="match status" value="1"/>
</dbReference>
<organism evidence="2 3">
    <name type="scientific">Camellia sinensis</name>
    <name type="common">Tea plant</name>
    <name type="synonym">Thea sinensis</name>
    <dbReference type="NCBI Taxonomy" id="4442"/>
    <lineage>
        <taxon>Eukaryota</taxon>
        <taxon>Viridiplantae</taxon>
        <taxon>Streptophyta</taxon>
        <taxon>Embryophyta</taxon>
        <taxon>Tracheophyta</taxon>
        <taxon>Spermatophyta</taxon>
        <taxon>Magnoliopsida</taxon>
        <taxon>eudicotyledons</taxon>
        <taxon>Gunneridae</taxon>
        <taxon>Pentapetalae</taxon>
        <taxon>asterids</taxon>
        <taxon>Ericales</taxon>
        <taxon>Theaceae</taxon>
        <taxon>Camellia</taxon>
    </lineage>
</organism>
<keyword evidence="1" id="KW-0472">Membrane</keyword>
<protein>
    <submittedName>
        <fullName evidence="2">Uncharacterized protein</fullName>
    </submittedName>
</protein>
<proteinExistence type="predicted"/>
<dbReference type="Proteomes" id="UP000593564">
    <property type="component" value="Unassembled WGS sequence"/>
</dbReference>
<feature type="transmembrane region" description="Helical" evidence="1">
    <location>
        <begin position="208"/>
        <end position="232"/>
    </location>
</feature>
<dbReference type="AlphaFoldDB" id="A0A7J7I146"/>
<dbReference type="Pfam" id="PF03140">
    <property type="entry name" value="DUF247"/>
    <property type="match status" value="2"/>
</dbReference>
<dbReference type="EMBL" id="JACBKZ010000002">
    <property type="protein sequence ID" value="KAF5958793.1"/>
    <property type="molecule type" value="Genomic_DNA"/>
</dbReference>
<evidence type="ECO:0000313" key="3">
    <source>
        <dbReference type="Proteomes" id="UP000593564"/>
    </source>
</evidence>
<reference evidence="3" key="1">
    <citation type="journal article" date="2020" name="Nat. Commun.">
        <title>Genome assembly of wild tea tree DASZ reveals pedigree and selection history of tea varieties.</title>
        <authorList>
            <person name="Zhang W."/>
            <person name="Zhang Y."/>
            <person name="Qiu H."/>
            <person name="Guo Y."/>
            <person name="Wan H."/>
            <person name="Zhang X."/>
            <person name="Scossa F."/>
            <person name="Alseekh S."/>
            <person name="Zhang Q."/>
            <person name="Wang P."/>
            <person name="Xu L."/>
            <person name="Schmidt M.H."/>
            <person name="Jia X."/>
            <person name="Li D."/>
            <person name="Zhu A."/>
            <person name="Guo F."/>
            <person name="Chen W."/>
            <person name="Ni D."/>
            <person name="Usadel B."/>
            <person name="Fernie A.R."/>
            <person name="Wen W."/>
        </authorList>
    </citation>
    <scope>NUCLEOTIDE SEQUENCE [LARGE SCALE GENOMIC DNA]</scope>
    <source>
        <strain evidence="3">cv. G240</strain>
    </source>
</reference>